<organism evidence="2">
    <name type="scientific">marine metagenome</name>
    <dbReference type="NCBI Taxonomy" id="408172"/>
    <lineage>
        <taxon>unclassified sequences</taxon>
        <taxon>metagenomes</taxon>
        <taxon>ecological metagenomes</taxon>
    </lineage>
</organism>
<proteinExistence type="predicted"/>
<dbReference type="EMBL" id="UINC01180875">
    <property type="protein sequence ID" value="SVD90285.1"/>
    <property type="molecule type" value="Genomic_DNA"/>
</dbReference>
<dbReference type="Gene3D" id="3.30.200.190">
    <property type="match status" value="1"/>
</dbReference>
<sequence length="228" mass="24507">MAFATILPDPTNKRGSWGANDASGDAGPGFASVKLTSDQKMLMSRTNSQRVIARSVAGHKWNIDIGYHPMTREEFEPVYTFLLQQRGSLTPFFAALPQYSEPRNSAFSLEGLVNSLTTVGIQSAGTTSLKIGHGSYGPSPNDATATNIPAPGDIFTISDDTNTNHTKVYMVTYVETYHVYGGSGVRPAAATNLNIGINSPLIKEVPTGKPLVFKATKFKVILPKAIQQ</sequence>
<evidence type="ECO:0000256" key="1">
    <source>
        <dbReference type="SAM" id="MobiDB-lite"/>
    </source>
</evidence>
<feature type="non-terminal residue" evidence="2">
    <location>
        <position position="228"/>
    </location>
</feature>
<protein>
    <submittedName>
        <fullName evidence="2">Uncharacterized protein</fullName>
    </submittedName>
</protein>
<evidence type="ECO:0000313" key="2">
    <source>
        <dbReference type="EMBL" id="SVD90285.1"/>
    </source>
</evidence>
<gene>
    <name evidence="2" type="ORF">METZ01_LOCUS443139</name>
</gene>
<reference evidence="2" key="1">
    <citation type="submission" date="2018-05" db="EMBL/GenBank/DDBJ databases">
        <authorList>
            <person name="Lanie J.A."/>
            <person name="Ng W.-L."/>
            <person name="Kazmierczak K.M."/>
            <person name="Andrzejewski T.M."/>
            <person name="Davidsen T.M."/>
            <person name="Wayne K.J."/>
            <person name="Tettelin H."/>
            <person name="Glass J.I."/>
            <person name="Rusch D."/>
            <person name="Podicherti R."/>
            <person name="Tsui H.-C.T."/>
            <person name="Winkler M.E."/>
        </authorList>
    </citation>
    <scope>NUCLEOTIDE SEQUENCE</scope>
</reference>
<feature type="region of interest" description="Disordered" evidence="1">
    <location>
        <begin position="1"/>
        <end position="23"/>
    </location>
</feature>
<dbReference type="AlphaFoldDB" id="A0A382Z5D0"/>
<name>A0A382Z5D0_9ZZZZ</name>
<accession>A0A382Z5D0</accession>